<dbReference type="STRING" id="693986.MOC_3535"/>
<dbReference type="HOGENOM" id="CLU_2974293_0_0_5"/>
<name>A0A089NXM6_9HYPH</name>
<sequence length="58" mass="6663">MRHASGALRGPGLRIVGRCRVVRRHAGHLRVQVRGANREGCRIHPMRQPLFILRMSRL</sequence>
<reference evidence="1 2" key="1">
    <citation type="journal article" date="2014" name="PLoS ONE">
        <title>Genome Information of Methylobacterium oryzae, a Plant-Probiotic Methylotroph in the Phyllosphere.</title>
        <authorList>
            <person name="Kwak M.J."/>
            <person name="Jeong H."/>
            <person name="Madhaiyan M."/>
            <person name="Lee Y."/>
            <person name="Sa T.M."/>
            <person name="Oh T.K."/>
            <person name="Kim J.F."/>
        </authorList>
    </citation>
    <scope>NUCLEOTIDE SEQUENCE [LARGE SCALE GENOMIC DNA]</scope>
    <source>
        <strain evidence="1 2">CBMB20</strain>
    </source>
</reference>
<organism evidence="1 2">
    <name type="scientific">Methylobacterium oryzae CBMB20</name>
    <dbReference type="NCBI Taxonomy" id="693986"/>
    <lineage>
        <taxon>Bacteria</taxon>
        <taxon>Pseudomonadati</taxon>
        <taxon>Pseudomonadota</taxon>
        <taxon>Alphaproteobacteria</taxon>
        <taxon>Hyphomicrobiales</taxon>
        <taxon>Methylobacteriaceae</taxon>
        <taxon>Methylobacterium</taxon>
    </lineage>
</organism>
<proteinExistence type="predicted"/>
<dbReference type="Proteomes" id="UP000029492">
    <property type="component" value="Chromosome"/>
</dbReference>
<dbReference type="EMBL" id="CP003811">
    <property type="protein sequence ID" value="AIQ91290.1"/>
    <property type="molecule type" value="Genomic_DNA"/>
</dbReference>
<protein>
    <submittedName>
        <fullName evidence="1">Protein of unassigned function</fullName>
    </submittedName>
</protein>
<dbReference type="AlphaFoldDB" id="A0A089NXM6"/>
<accession>A0A089NXM6</accession>
<dbReference type="KEGG" id="mor:MOC_3535"/>
<keyword evidence="2" id="KW-1185">Reference proteome</keyword>
<evidence type="ECO:0000313" key="1">
    <source>
        <dbReference type="EMBL" id="AIQ91290.1"/>
    </source>
</evidence>
<gene>
    <name evidence="1" type="ORF">MOC_3535</name>
</gene>
<evidence type="ECO:0000313" key="2">
    <source>
        <dbReference type="Proteomes" id="UP000029492"/>
    </source>
</evidence>